<protein>
    <submittedName>
        <fullName evidence="1">Uncharacterized protein</fullName>
    </submittedName>
</protein>
<name>A0ABD2K7E5_9BILA</name>
<organism evidence="1 2">
    <name type="scientific">Heterodera trifolii</name>
    <dbReference type="NCBI Taxonomy" id="157864"/>
    <lineage>
        <taxon>Eukaryota</taxon>
        <taxon>Metazoa</taxon>
        <taxon>Ecdysozoa</taxon>
        <taxon>Nematoda</taxon>
        <taxon>Chromadorea</taxon>
        <taxon>Rhabditida</taxon>
        <taxon>Tylenchina</taxon>
        <taxon>Tylenchomorpha</taxon>
        <taxon>Tylenchoidea</taxon>
        <taxon>Heteroderidae</taxon>
        <taxon>Heteroderinae</taxon>
        <taxon>Heterodera</taxon>
    </lineage>
</organism>
<comment type="caution">
    <text evidence="1">The sequence shown here is derived from an EMBL/GenBank/DDBJ whole genome shotgun (WGS) entry which is preliminary data.</text>
</comment>
<dbReference type="AlphaFoldDB" id="A0ABD2K7E5"/>
<dbReference type="Proteomes" id="UP001620626">
    <property type="component" value="Unassembled WGS sequence"/>
</dbReference>
<sequence length="167" mass="18267">MEQALTEHIRSLADFSAQQRADATRTWRRLAHYIIVHMKIGYGTREAAESAAANHRSGQRQSLVSSSAAARSLTASLPPLLGCVVQQQQQQQQQQQHKVARGRGGVTHSLAFPVGDQFHPIPPNLFPFLILVLALTHSTHFHSSSSNSSVFPFLITSPSPILLNIAS</sequence>
<dbReference type="EMBL" id="JBICBT010000819">
    <property type="protein sequence ID" value="KAL3098822.1"/>
    <property type="molecule type" value="Genomic_DNA"/>
</dbReference>
<evidence type="ECO:0000313" key="1">
    <source>
        <dbReference type="EMBL" id="KAL3098822.1"/>
    </source>
</evidence>
<keyword evidence="2" id="KW-1185">Reference proteome</keyword>
<accession>A0ABD2K7E5</accession>
<reference evidence="1 2" key="1">
    <citation type="submission" date="2024-10" db="EMBL/GenBank/DDBJ databases">
        <authorList>
            <person name="Kim D."/>
        </authorList>
    </citation>
    <scope>NUCLEOTIDE SEQUENCE [LARGE SCALE GENOMIC DNA]</scope>
    <source>
        <strain evidence="1">BH-2024</strain>
    </source>
</reference>
<proteinExistence type="predicted"/>
<evidence type="ECO:0000313" key="2">
    <source>
        <dbReference type="Proteomes" id="UP001620626"/>
    </source>
</evidence>
<gene>
    <name evidence="1" type="ORF">niasHT_024576</name>
</gene>